<dbReference type="Pfam" id="PF08246">
    <property type="entry name" value="Inhibitor_I29"/>
    <property type="match status" value="1"/>
</dbReference>
<dbReference type="GO" id="GO:0008234">
    <property type="term" value="F:cysteine-type peptidase activity"/>
    <property type="evidence" value="ECO:0007669"/>
    <property type="project" value="UniProtKB-KW"/>
</dbReference>
<evidence type="ECO:0000313" key="10">
    <source>
        <dbReference type="Proteomes" id="UP000472272"/>
    </source>
</evidence>
<dbReference type="InterPro" id="IPR025661">
    <property type="entry name" value="Pept_asp_AS"/>
</dbReference>
<keyword evidence="10" id="KW-1185">Reference proteome</keyword>
<reference evidence="9" key="3">
    <citation type="submission" date="2025-09" db="UniProtKB">
        <authorList>
            <consortium name="Ensembl"/>
        </authorList>
    </citation>
    <scope>IDENTIFICATION</scope>
</reference>
<evidence type="ECO:0000256" key="1">
    <source>
        <dbReference type="ARBA" id="ARBA00008455"/>
    </source>
</evidence>
<dbReference type="GO" id="GO:0006508">
    <property type="term" value="P:proteolysis"/>
    <property type="evidence" value="ECO:0007669"/>
    <property type="project" value="UniProtKB-KW"/>
</dbReference>
<feature type="domain" description="Peptidase C1A papain C-terminal" evidence="7">
    <location>
        <begin position="93"/>
        <end position="304"/>
    </location>
</feature>
<evidence type="ECO:0000259" key="7">
    <source>
        <dbReference type="SMART" id="SM00645"/>
    </source>
</evidence>
<evidence type="ECO:0000259" key="8">
    <source>
        <dbReference type="SMART" id="SM00848"/>
    </source>
</evidence>
<evidence type="ECO:0008006" key="11">
    <source>
        <dbReference type="Google" id="ProtNLM"/>
    </source>
</evidence>
<evidence type="ECO:0000256" key="4">
    <source>
        <dbReference type="ARBA" id="ARBA00022807"/>
    </source>
</evidence>
<dbReference type="InterPro" id="IPR013128">
    <property type="entry name" value="Peptidase_C1A"/>
</dbReference>
<dbReference type="GeneTree" id="ENSGT00940000153321"/>
<proteinExistence type="inferred from homology"/>
<dbReference type="Pfam" id="PF00112">
    <property type="entry name" value="Peptidase_C1"/>
    <property type="match status" value="1"/>
</dbReference>
<keyword evidence="2" id="KW-0645">Protease</keyword>
<accession>A0A670KCB3</accession>
<reference evidence="9" key="2">
    <citation type="submission" date="2025-08" db="UniProtKB">
        <authorList>
            <consortium name="Ensembl"/>
        </authorList>
    </citation>
    <scope>IDENTIFICATION</scope>
</reference>
<evidence type="ECO:0000256" key="3">
    <source>
        <dbReference type="ARBA" id="ARBA00022801"/>
    </source>
</evidence>
<evidence type="ECO:0000313" key="9">
    <source>
        <dbReference type="Ensembl" id="ENSPMRP00000032457.1"/>
    </source>
</evidence>
<dbReference type="PRINTS" id="PR00705">
    <property type="entry name" value="PAPAIN"/>
</dbReference>
<comment type="similarity">
    <text evidence="1">Belongs to the peptidase C1 family.</text>
</comment>
<dbReference type="CDD" id="cd02248">
    <property type="entry name" value="Peptidase_C1A"/>
    <property type="match status" value="1"/>
</dbReference>
<keyword evidence="6" id="KW-1015">Disulfide bond</keyword>
<evidence type="ECO:0000256" key="2">
    <source>
        <dbReference type="ARBA" id="ARBA00022670"/>
    </source>
</evidence>
<dbReference type="InterPro" id="IPR000668">
    <property type="entry name" value="Peptidase_C1A_C"/>
</dbReference>
<evidence type="ECO:0000256" key="6">
    <source>
        <dbReference type="ARBA" id="ARBA00023157"/>
    </source>
</evidence>
<dbReference type="SUPFAM" id="SSF54001">
    <property type="entry name" value="Cysteine proteinases"/>
    <property type="match status" value="1"/>
</dbReference>
<dbReference type="PANTHER" id="PTHR12411">
    <property type="entry name" value="CYSTEINE PROTEASE FAMILY C1-RELATED"/>
    <property type="match status" value="1"/>
</dbReference>
<reference evidence="9 10" key="1">
    <citation type="journal article" date="2019" name="Proc. Natl. Acad. Sci. U.S.A.">
        <title>Regulatory changes in pterin and carotenoid genes underlie balanced color polymorphisms in the wall lizard.</title>
        <authorList>
            <person name="Andrade P."/>
            <person name="Pinho C."/>
            <person name="Perez I de Lanuza G."/>
            <person name="Afonso S."/>
            <person name="Brejcha J."/>
            <person name="Rubin C.J."/>
            <person name="Wallerman O."/>
            <person name="Pereira P."/>
            <person name="Sabatino S.J."/>
            <person name="Bellati A."/>
            <person name="Pellitteri-Rosa D."/>
            <person name="Bosakova Z."/>
            <person name="Bunikis I."/>
            <person name="Carretero M.A."/>
            <person name="Feiner N."/>
            <person name="Marsik P."/>
            <person name="Pauperio F."/>
            <person name="Salvi D."/>
            <person name="Soler L."/>
            <person name="While G.M."/>
            <person name="Uller T."/>
            <person name="Font E."/>
            <person name="Andersson L."/>
            <person name="Carneiro M."/>
        </authorList>
    </citation>
    <scope>NUCLEOTIDE SEQUENCE</scope>
</reference>
<organism evidence="9 10">
    <name type="scientific">Podarcis muralis</name>
    <name type="common">Wall lizard</name>
    <name type="synonym">Lacerta muralis</name>
    <dbReference type="NCBI Taxonomy" id="64176"/>
    <lineage>
        <taxon>Eukaryota</taxon>
        <taxon>Metazoa</taxon>
        <taxon>Chordata</taxon>
        <taxon>Craniata</taxon>
        <taxon>Vertebrata</taxon>
        <taxon>Euteleostomi</taxon>
        <taxon>Lepidosauria</taxon>
        <taxon>Squamata</taxon>
        <taxon>Bifurcata</taxon>
        <taxon>Unidentata</taxon>
        <taxon>Episquamata</taxon>
        <taxon>Laterata</taxon>
        <taxon>Lacertibaenia</taxon>
        <taxon>Lacertidae</taxon>
        <taxon>Podarcis</taxon>
    </lineage>
</organism>
<dbReference type="InterPro" id="IPR039417">
    <property type="entry name" value="Peptidase_C1A_papain-like"/>
</dbReference>
<dbReference type="InterPro" id="IPR013201">
    <property type="entry name" value="Prot_inhib_I29"/>
</dbReference>
<dbReference type="Proteomes" id="UP000472272">
    <property type="component" value="Chromosome 18"/>
</dbReference>
<dbReference type="OMA" id="PKTHFRY"/>
<dbReference type="SMART" id="SM00645">
    <property type="entry name" value="Pept_C1"/>
    <property type="match status" value="1"/>
</dbReference>
<sequence>MGKLWSIILSQVSSFQRNSEDHRRTIWEENFQMIEEHNREASQGKHSYRMAMNHLGDLTKAEFMERLNGLSPELPRERGRRTTLFQKSDYPSLPSSVDWRSKGYVTPVKDQGSCGSCWAFSATGALEGYLARTTGRLVSLSEQNLVDCSWKQGNQGCNGGWPSWAFQYVMDNHGLDSEQSYPYVGQDLACTYKSADLAVRINGYVDIPSNDEAALQEAVATYGPVTVALDASDFHFYSSGVFDYPNCGTSLNHAVLAVGYGTQNGTPYWIIKNSWGPNWGEGGYILLKRGSNQCGVAEVASYPV</sequence>
<dbReference type="SMART" id="SM00848">
    <property type="entry name" value="Inhibitor_I29"/>
    <property type="match status" value="1"/>
</dbReference>
<dbReference type="InterPro" id="IPR000169">
    <property type="entry name" value="Pept_cys_AS"/>
</dbReference>
<dbReference type="PROSITE" id="PS00139">
    <property type="entry name" value="THIOL_PROTEASE_CYS"/>
    <property type="match status" value="1"/>
</dbReference>
<keyword evidence="3" id="KW-0378">Hydrolase</keyword>
<evidence type="ECO:0000256" key="5">
    <source>
        <dbReference type="ARBA" id="ARBA00023145"/>
    </source>
</evidence>
<name>A0A670KCB3_PODMU</name>
<dbReference type="InterPro" id="IPR038765">
    <property type="entry name" value="Papain-like_cys_pep_sf"/>
</dbReference>
<feature type="domain" description="Cathepsin propeptide inhibitor" evidence="8">
    <location>
        <begin position="12"/>
        <end position="63"/>
    </location>
</feature>
<protein>
    <recommendedName>
        <fullName evidence="11">Cathepsin L1-like</fullName>
    </recommendedName>
</protein>
<dbReference type="InterPro" id="IPR025660">
    <property type="entry name" value="Pept_his_AS"/>
</dbReference>
<keyword evidence="4" id="KW-0788">Thiol protease</keyword>
<dbReference type="AlphaFoldDB" id="A0A670KCB3"/>
<dbReference type="Gene3D" id="3.90.70.10">
    <property type="entry name" value="Cysteine proteinases"/>
    <property type="match status" value="1"/>
</dbReference>
<dbReference type="PROSITE" id="PS00640">
    <property type="entry name" value="THIOL_PROTEASE_ASN"/>
    <property type="match status" value="1"/>
</dbReference>
<dbReference type="Ensembl" id="ENSPMRT00000034416.1">
    <property type="protein sequence ID" value="ENSPMRP00000032457.1"/>
    <property type="gene ID" value="ENSPMRG00000021020.1"/>
</dbReference>
<dbReference type="PROSITE" id="PS00639">
    <property type="entry name" value="THIOL_PROTEASE_HIS"/>
    <property type="match status" value="1"/>
</dbReference>
<keyword evidence="5" id="KW-0865">Zymogen</keyword>